<name>A0A345ZQH9_9HYPH</name>
<dbReference type="Proteomes" id="UP000254889">
    <property type="component" value="Chromosome"/>
</dbReference>
<protein>
    <recommendedName>
        <fullName evidence="4">Flagellar protein FlgN</fullName>
    </recommendedName>
</protein>
<feature type="region of interest" description="Disordered" evidence="1">
    <location>
        <begin position="114"/>
        <end position="137"/>
    </location>
</feature>
<evidence type="ECO:0000313" key="3">
    <source>
        <dbReference type="Proteomes" id="UP000254889"/>
    </source>
</evidence>
<sequence length="137" mass="14873">MADLNAILDDLLRTVEQETAQVRAGHLREAVRLSDAKIALSRRYALESARMRAAQAIVERVMPNALEALRLRHETFHSVLRKNLTVLATAHAVSEGIIRGVSGELARKQVPSTYGATGRANTPGPKASQPLAVSRSL</sequence>
<dbReference type="KEGG" id="ptaw:DW352_00770"/>
<gene>
    <name evidence="2" type="ORF">DW352_00770</name>
</gene>
<evidence type="ECO:0000256" key="1">
    <source>
        <dbReference type="SAM" id="MobiDB-lite"/>
    </source>
</evidence>
<reference evidence="2 3" key="1">
    <citation type="submission" date="2018-07" db="EMBL/GenBank/DDBJ databases">
        <authorList>
            <person name="Quirk P.G."/>
            <person name="Krulwich T.A."/>
        </authorList>
    </citation>
    <scope>NUCLEOTIDE SEQUENCE [LARGE SCALE GENOMIC DNA]</scope>
    <source>
        <strain evidence="2 3">CC-BB4</strain>
    </source>
</reference>
<dbReference type="OrthoDB" id="7677847at2"/>
<dbReference type="AlphaFoldDB" id="A0A345ZQH9"/>
<evidence type="ECO:0000313" key="2">
    <source>
        <dbReference type="EMBL" id="AXK79176.1"/>
    </source>
</evidence>
<proteinExistence type="predicted"/>
<accession>A0A345ZQH9</accession>
<organism evidence="2 3">
    <name type="scientific">Pseudolabrys taiwanensis</name>
    <dbReference type="NCBI Taxonomy" id="331696"/>
    <lineage>
        <taxon>Bacteria</taxon>
        <taxon>Pseudomonadati</taxon>
        <taxon>Pseudomonadota</taxon>
        <taxon>Alphaproteobacteria</taxon>
        <taxon>Hyphomicrobiales</taxon>
        <taxon>Xanthobacteraceae</taxon>
        <taxon>Pseudolabrys</taxon>
    </lineage>
</organism>
<keyword evidence="3" id="KW-1185">Reference proteome</keyword>
<dbReference type="EMBL" id="CP031417">
    <property type="protein sequence ID" value="AXK79176.1"/>
    <property type="molecule type" value="Genomic_DNA"/>
</dbReference>
<evidence type="ECO:0008006" key="4">
    <source>
        <dbReference type="Google" id="ProtNLM"/>
    </source>
</evidence>